<organism evidence="1 2">
    <name type="scientific">Kouleothrix aurantiaca</name>
    <dbReference type="NCBI Taxonomy" id="186479"/>
    <lineage>
        <taxon>Bacteria</taxon>
        <taxon>Bacillati</taxon>
        <taxon>Chloroflexota</taxon>
        <taxon>Chloroflexia</taxon>
        <taxon>Chloroflexales</taxon>
        <taxon>Roseiflexineae</taxon>
        <taxon>Roseiflexaceae</taxon>
        <taxon>Kouleothrix</taxon>
    </lineage>
</organism>
<dbReference type="InterPro" id="IPR052517">
    <property type="entry name" value="GlcG_carb_metab_protein"/>
</dbReference>
<comment type="caution">
    <text evidence="1">The sequence shown here is derived from an EMBL/GenBank/DDBJ whole genome shotgun (WGS) entry which is preliminary data.</text>
</comment>
<evidence type="ECO:0000313" key="1">
    <source>
        <dbReference type="EMBL" id="KPV48594.1"/>
    </source>
</evidence>
<feature type="non-terminal residue" evidence="1">
    <location>
        <position position="96"/>
    </location>
</feature>
<dbReference type="InterPro" id="IPR038084">
    <property type="entry name" value="PduO/GlcC-like_sf"/>
</dbReference>
<dbReference type="SUPFAM" id="SSF143744">
    <property type="entry name" value="GlcG-like"/>
    <property type="match status" value="1"/>
</dbReference>
<evidence type="ECO:0000313" key="2">
    <source>
        <dbReference type="Proteomes" id="UP000050509"/>
    </source>
</evidence>
<dbReference type="PANTHER" id="PTHR34309">
    <property type="entry name" value="SLR1406 PROTEIN"/>
    <property type="match status" value="1"/>
</dbReference>
<dbReference type="AlphaFoldDB" id="A0A0P9CZN0"/>
<dbReference type="PANTHER" id="PTHR34309:SF1">
    <property type="entry name" value="PROTEIN GLCG"/>
    <property type="match status" value="1"/>
</dbReference>
<keyword evidence="2" id="KW-1185">Reference proteome</keyword>
<gene>
    <name evidence="1" type="ORF">SE17_37230</name>
</gene>
<sequence>MFQQNSLGHAEAQRAIDAIRQELERRDAAAVIAVADAHGELIALLRLDGAPLPSILIATNKAWTAARERKATRELGQAARDPDAGFDMAYFGDRRY</sequence>
<name>A0A0P9CZN0_9CHLR</name>
<evidence type="ECO:0008006" key="3">
    <source>
        <dbReference type="Google" id="ProtNLM"/>
    </source>
</evidence>
<reference evidence="1 2" key="1">
    <citation type="submission" date="2015-09" db="EMBL/GenBank/DDBJ databases">
        <title>Draft genome sequence of Kouleothrix aurantiaca JCM 19913.</title>
        <authorList>
            <person name="Hemp J."/>
        </authorList>
    </citation>
    <scope>NUCLEOTIDE SEQUENCE [LARGE SCALE GENOMIC DNA]</scope>
    <source>
        <strain evidence="1 2">COM-B</strain>
    </source>
</reference>
<dbReference type="Proteomes" id="UP000050509">
    <property type="component" value="Unassembled WGS sequence"/>
</dbReference>
<dbReference type="Gene3D" id="3.30.450.150">
    <property type="entry name" value="Haem-degrading domain"/>
    <property type="match status" value="1"/>
</dbReference>
<protein>
    <recommendedName>
        <fullName evidence="3">Heme-binding protein</fullName>
    </recommendedName>
</protein>
<proteinExistence type="predicted"/>
<dbReference type="Pfam" id="PF03928">
    <property type="entry name" value="HbpS-like"/>
    <property type="match status" value="1"/>
</dbReference>
<dbReference type="EMBL" id="LJCR01002532">
    <property type="protein sequence ID" value="KPV48594.1"/>
    <property type="molecule type" value="Genomic_DNA"/>
</dbReference>
<accession>A0A0P9CZN0</accession>
<dbReference type="InterPro" id="IPR005624">
    <property type="entry name" value="PduO/GlcC-like"/>
</dbReference>